<dbReference type="Proteomes" id="UP000284621">
    <property type="component" value="Unassembled WGS sequence"/>
</dbReference>
<evidence type="ECO:0000313" key="20">
    <source>
        <dbReference type="Proteomes" id="UP000284621"/>
    </source>
</evidence>
<comment type="caution">
    <text evidence="10">Lacks conserved residue(s) required for the propagation of feature annotation.</text>
</comment>
<reference evidence="16 17" key="1">
    <citation type="submission" date="2015-09" db="EMBL/GenBank/DDBJ databases">
        <authorList>
            <consortium name="Pathogen Informatics"/>
        </authorList>
    </citation>
    <scope>NUCLEOTIDE SEQUENCE [LARGE SCALE GENOMIC DNA]</scope>
    <source>
        <strain evidence="12 17">2789STDY5834835</strain>
        <strain evidence="11 16">2789STDY5834966</strain>
    </source>
</reference>
<dbReference type="PANTHER" id="PTHR30309">
    <property type="entry name" value="INNER MEMBRANE PROTEIN YGIH"/>
    <property type="match status" value="1"/>
</dbReference>
<feature type="transmembrane region" description="Helical" evidence="10">
    <location>
        <begin position="6"/>
        <end position="26"/>
    </location>
</feature>
<dbReference type="Proteomes" id="UP000283497">
    <property type="component" value="Unassembled WGS sequence"/>
</dbReference>
<comment type="function">
    <text evidence="10">Catalyzes the transfer of an acyl group from acyl-phosphate (acyl-PO(4)) to glycerol-3-phosphate (G3P) to form lysophosphatidic acid (LPA). This enzyme utilizes acyl-phosphate as fatty acyl donor, but not acyl-CoA or acyl-ACP.</text>
</comment>
<evidence type="ECO:0000256" key="6">
    <source>
        <dbReference type="ARBA" id="ARBA00023098"/>
    </source>
</evidence>
<dbReference type="Proteomes" id="UP000283700">
    <property type="component" value="Unassembled WGS sequence"/>
</dbReference>
<evidence type="ECO:0000256" key="2">
    <source>
        <dbReference type="ARBA" id="ARBA00022516"/>
    </source>
</evidence>
<keyword evidence="4 10" id="KW-0812">Transmembrane</keyword>
<keyword evidence="2 10" id="KW-0444">Lipid biosynthesis</keyword>
<dbReference type="EMBL" id="QSID01000017">
    <property type="protein sequence ID" value="RHC61360.1"/>
    <property type="molecule type" value="Genomic_DNA"/>
</dbReference>
<gene>
    <name evidence="10 12" type="primary">plsY</name>
    <name evidence="14" type="ORF">DW068_13070</name>
    <name evidence="13" type="ORF">DW833_12930</name>
    <name evidence="15" type="ORF">DWZ29_06045</name>
    <name evidence="12" type="ORF">ERS852450_02919</name>
    <name evidence="11" type="ORF">ERS852578_01742</name>
</gene>
<dbReference type="OrthoDB" id="9777124at2"/>
<name>A0A174K3L4_9FIRM</name>
<dbReference type="Pfam" id="PF02660">
    <property type="entry name" value="G3P_acyltransf"/>
    <property type="match status" value="1"/>
</dbReference>
<comment type="subunit">
    <text evidence="10">Probably interacts with PlsX.</text>
</comment>
<reference evidence="18 19" key="2">
    <citation type="submission" date="2018-08" db="EMBL/GenBank/DDBJ databases">
        <title>A genome reference for cultivated species of the human gut microbiota.</title>
        <authorList>
            <person name="Zou Y."/>
            <person name="Xue W."/>
            <person name="Luo G."/>
        </authorList>
    </citation>
    <scope>NUCLEOTIDE SEQUENCE [LARGE SCALE GENOMIC DNA]</scope>
    <source>
        <strain evidence="15 19">AF31-17AC</strain>
        <strain evidence="14 18">AF45-14BH</strain>
        <strain evidence="13 20">AM34-3LB</strain>
    </source>
</reference>
<feature type="transmembrane region" description="Helical" evidence="10">
    <location>
        <begin position="173"/>
        <end position="190"/>
    </location>
</feature>
<dbReference type="EMBL" id="CYYC01000020">
    <property type="protein sequence ID" value="CUN02962.1"/>
    <property type="molecule type" value="Genomic_DNA"/>
</dbReference>
<evidence type="ECO:0000256" key="5">
    <source>
        <dbReference type="ARBA" id="ARBA00022989"/>
    </source>
</evidence>
<dbReference type="AlphaFoldDB" id="A0A174K3L4"/>
<dbReference type="GO" id="GO:0043772">
    <property type="term" value="F:acyl-phosphate glycerol-3-phosphate acyltransferase activity"/>
    <property type="evidence" value="ECO:0007669"/>
    <property type="project" value="UniProtKB-UniRule"/>
</dbReference>
<dbReference type="PANTHER" id="PTHR30309:SF0">
    <property type="entry name" value="GLYCEROL-3-PHOSPHATE ACYLTRANSFERASE-RELATED"/>
    <property type="match status" value="1"/>
</dbReference>
<keyword evidence="7 10" id="KW-0472">Membrane</keyword>
<evidence type="ECO:0000256" key="4">
    <source>
        <dbReference type="ARBA" id="ARBA00022692"/>
    </source>
</evidence>
<evidence type="ECO:0000313" key="11">
    <source>
        <dbReference type="EMBL" id="CUN02962.1"/>
    </source>
</evidence>
<keyword evidence="12" id="KW-0012">Acyltransferase</keyword>
<keyword evidence="6 10" id="KW-0443">Lipid metabolism</keyword>
<dbReference type="SMART" id="SM01207">
    <property type="entry name" value="G3P_acyltransf"/>
    <property type="match status" value="1"/>
</dbReference>
<comment type="similarity">
    <text evidence="10">Belongs to the PlsY family.</text>
</comment>
<keyword evidence="20" id="KW-1185">Reference proteome</keyword>
<comment type="catalytic activity">
    <reaction evidence="10">
        <text>an acyl phosphate + sn-glycerol 3-phosphate = a 1-acyl-sn-glycero-3-phosphate + phosphate</text>
        <dbReference type="Rhea" id="RHEA:34075"/>
        <dbReference type="ChEBI" id="CHEBI:43474"/>
        <dbReference type="ChEBI" id="CHEBI:57597"/>
        <dbReference type="ChEBI" id="CHEBI:57970"/>
        <dbReference type="ChEBI" id="CHEBI:59918"/>
        <dbReference type="EC" id="2.3.1.275"/>
    </reaction>
</comment>
<dbReference type="NCBIfam" id="TIGR00023">
    <property type="entry name" value="glycerol-3-phosphate 1-O-acyltransferase PlsY"/>
    <property type="match status" value="1"/>
</dbReference>
<organism evidence="12 17">
    <name type="scientific">Anaerobutyricum hallii</name>
    <dbReference type="NCBI Taxonomy" id="39488"/>
    <lineage>
        <taxon>Bacteria</taxon>
        <taxon>Bacillati</taxon>
        <taxon>Bacillota</taxon>
        <taxon>Clostridia</taxon>
        <taxon>Lachnospirales</taxon>
        <taxon>Lachnospiraceae</taxon>
        <taxon>Anaerobutyricum</taxon>
    </lineage>
</organism>
<comment type="subcellular location">
    <subcellularLocation>
        <location evidence="10">Cell membrane</location>
        <topology evidence="10">Multi-pass membrane protein</topology>
    </subcellularLocation>
</comment>
<evidence type="ECO:0000313" key="17">
    <source>
        <dbReference type="Proteomes" id="UP000095679"/>
    </source>
</evidence>
<dbReference type="GeneID" id="75047803"/>
<dbReference type="EMBL" id="CYZL01000038">
    <property type="protein sequence ID" value="CUP03839.1"/>
    <property type="molecule type" value="Genomic_DNA"/>
</dbReference>
<dbReference type="EMBL" id="QRQO01000012">
    <property type="protein sequence ID" value="RHN14566.1"/>
    <property type="molecule type" value="Genomic_DNA"/>
</dbReference>
<keyword evidence="3 10" id="KW-0808">Transferase</keyword>
<dbReference type="HAMAP" id="MF_01043">
    <property type="entry name" value="PlsY"/>
    <property type="match status" value="1"/>
</dbReference>
<dbReference type="GO" id="GO:0005886">
    <property type="term" value="C:plasma membrane"/>
    <property type="evidence" value="ECO:0007669"/>
    <property type="project" value="UniProtKB-SubCell"/>
</dbReference>
<keyword evidence="8 10" id="KW-0594">Phospholipid biosynthesis</keyword>
<proteinExistence type="inferred from homology"/>
<dbReference type="GO" id="GO:0008654">
    <property type="term" value="P:phospholipid biosynthetic process"/>
    <property type="evidence" value="ECO:0007669"/>
    <property type="project" value="UniProtKB-UniRule"/>
</dbReference>
<dbReference type="EC" id="2.3.1.275" evidence="10"/>
<dbReference type="EMBL" id="QRNJ01000059">
    <property type="protein sequence ID" value="RHK35987.1"/>
    <property type="molecule type" value="Genomic_DNA"/>
</dbReference>
<keyword evidence="5 10" id="KW-1133">Transmembrane helix</keyword>
<dbReference type="Proteomes" id="UP000095679">
    <property type="component" value="Unassembled WGS sequence"/>
</dbReference>
<dbReference type="Proteomes" id="UP000095390">
    <property type="component" value="Unassembled WGS sequence"/>
</dbReference>
<evidence type="ECO:0000313" key="19">
    <source>
        <dbReference type="Proteomes" id="UP000283700"/>
    </source>
</evidence>
<evidence type="ECO:0000313" key="14">
    <source>
        <dbReference type="EMBL" id="RHK35987.1"/>
    </source>
</evidence>
<keyword evidence="1 10" id="KW-1003">Cell membrane</keyword>
<evidence type="ECO:0000256" key="3">
    <source>
        <dbReference type="ARBA" id="ARBA00022679"/>
    </source>
</evidence>
<evidence type="ECO:0000256" key="8">
    <source>
        <dbReference type="ARBA" id="ARBA00023209"/>
    </source>
</evidence>
<evidence type="ECO:0000256" key="9">
    <source>
        <dbReference type="ARBA" id="ARBA00023264"/>
    </source>
</evidence>
<dbReference type="UniPathway" id="UPA00085"/>
<dbReference type="RefSeq" id="WP_005348907.1">
    <property type="nucleotide sequence ID" value="NZ_BLYK01000052.1"/>
</dbReference>
<keyword evidence="9 10" id="KW-1208">Phospholipid metabolism</keyword>
<evidence type="ECO:0000313" key="13">
    <source>
        <dbReference type="EMBL" id="RHC61360.1"/>
    </source>
</evidence>
<accession>A0A174K3L4</accession>
<evidence type="ECO:0000313" key="12">
    <source>
        <dbReference type="EMBL" id="CUP03839.1"/>
    </source>
</evidence>
<dbReference type="InterPro" id="IPR003811">
    <property type="entry name" value="G3P_acylTferase_PlsY"/>
</dbReference>
<evidence type="ECO:0000256" key="10">
    <source>
        <dbReference type="HAMAP-Rule" id="MF_01043"/>
    </source>
</evidence>
<evidence type="ECO:0000256" key="1">
    <source>
        <dbReference type="ARBA" id="ARBA00022475"/>
    </source>
</evidence>
<protein>
    <recommendedName>
        <fullName evidence="10">Glycerol-3-phosphate acyltransferase</fullName>
    </recommendedName>
    <alternativeName>
        <fullName evidence="10">Acyl-PO4 G3P acyltransferase</fullName>
    </alternativeName>
    <alternativeName>
        <fullName evidence="10">Acyl-phosphate--glycerol-3-phosphate acyltransferase</fullName>
    </alternativeName>
    <alternativeName>
        <fullName evidence="10">G3P acyltransferase</fullName>
        <shortName evidence="10">GPAT</shortName>
        <ecNumber evidence="10">2.3.1.275</ecNumber>
    </alternativeName>
    <alternativeName>
        <fullName evidence="10">Lysophosphatidic acid synthase</fullName>
        <shortName evidence="10">LPA synthase</shortName>
    </alternativeName>
</protein>
<sequence length="211" mass="22896">MNNAVYYVLVIVAGYFCGCIESGYLVGKLCGMDIRDYGSGNSGTTNVLRVLGKTRALLTFLGDALKSFIPVLVVKFLLCPAVPTLNADLIQLVTGFAAVMGHDYPVFLKFKGGKGIATTAAAMMAFDWRIGLCCFIIFVVVTAATRYVSLASILLSAGIVVEVLIFHPGRWDLFAMCVLYAFFAIYRHRANIGRLLSGTESKIGQKVEVKK</sequence>
<comment type="pathway">
    <text evidence="10">Lipid metabolism; phospholipid metabolism.</text>
</comment>
<evidence type="ECO:0000313" key="15">
    <source>
        <dbReference type="EMBL" id="RHN14566.1"/>
    </source>
</evidence>
<evidence type="ECO:0000313" key="18">
    <source>
        <dbReference type="Proteomes" id="UP000283497"/>
    </source>
</evidence>
<evidence type="ECO:0000313" key="16">
    <source>
        <dbReference type="Proteomes" id="UP000095390"/>
    </source>
</evidence>
<evidence type="ECO:0000256" key="7">
    <source>
        <dbReference type="ARBA" id="ARBA00023136"/>
    </source>
</evidence>